<sequence>MSGGVVRQERDASEYEEEIYARIRISAFLNLDGLRKGSIREFRARRPLTKAIFSGSFLIIQRYAKQQ</sequence>
<dbReference type="AlphaFoldDB" id="A0A1I7T5T9"/>
<dbReference type="WBParaSite" id="Csp11.Scaffold515.g2681.t1">
    <property type="protein sequence ID" value="Csp11.Scaffold515.g2681.t1"/>
    <property type="gene ID" value="Csp11.Scaffold515.g2681"/>
</dbReference>
<keyword evidence="1" id="KW-1185">Reference proteome</keyword>
<dbReference type="Proteomes" id="UP000095282">
    <property type="component" value="Unplaced"/>
</dbReference>
<reference evidence="2" key="1">
    <citation type="submission" date="2016-11" db="UniProtKB">
        <authorList>
            <consortium name="WormBaseParasite"/>
        </authorList>
    </citation>
    <scope>IDENTIFICATION</scope>
</reference>
<organism evidence="1 2">
    <name type="scientific">Caenorhabditis tropicalis</name>
    <dbReference type="NCBI Taxonomy" id="1561998"/>
    <lineage>
        <taxon>Eukaryota</taxon>
        <taxon>Metazoa</taxon>
        <taxon>Ecdysozoa</taxon>
        <taxon>Nematoda</taxon>
        <taxon>Chromadorea</taxon>
        <taxon>Rhabditida</taxon>
        <taxon>Rhabditina</taxon>
        <taxon>Rhabditomorpha</taxon>
        <taxon>Rhabditoidea</taxon>
        <taxon>Rhabditidae</taxon>
        <taxon>Peloderinae</taxon>
        <taxon>Caenorhabditis</taxon>
    </lineage>
</organism>
<name>A0A1I7T5T9_9PELO</name>
<evidence type="ECO:0000313" key="2">
    <source>
        <dbReference type="WBParaSite" id="Csp11.Scaffold515.g2681.t1"/>
    </source>
</evidence>
<proteinExistence type="predicted"/>
<evidence type="ECO:0000313" key="1">
    <source>
        <dbReference type="Proteomes" id="UP000095282"/>
    </source>
</evidence>
<accession>A0A1I7T5T9</accession>
<protein>
    <submittedName>
        <fullName evidence="2">Uncharacterized protein</fullName>
    </submittedName>
</protein>